<dbReference type="GO" id="GO:0020037">
    <property type="term" value="F:heme binding"/>
    <property type="evidence" value="ECO:0007669"/>
    <property type="project" value="InterPro"/>
</dbReference>
<evidence type="ECO:0000259" key="5">
    <source>
        <dbReference type="PROSITE" id="PS51007"/>
    </source>
</evidence>
<dbReference type="Proteomes" id="UP000030185">
    <property type="component" value="Unassembled WGS sequence"/>
</dbReference>
<accession>A0A098LF10</accession>
<keyword evidence="1 4" id="KW-0349">Heme</keyword>
<reference evidence="6 7" key="1">
    <citation type="submission" date="2014-09" db="EMBL/GenBank/DDBJ databases">
        <title>Sporocytophaga myxococcoides PG-01 genome sequencing.</title>
        <authorList>
            <person name="Liu L."/>
            <person name="Gao P.J."/>
            <person name="Chen G.J."/>
            <person name="Wang L.S."/>
        </authorList>
    </citation>
    <scope>NUCLEOTIDE SEQUENCE [LARGE SCALE GENOMIC DNA]</scope>
    <source>
        <strain evidence="6 7">PG-01</strain>
    </source>
</reference>
<feature type="domain" description="Cytochrome c" evidence="5">
    <location>
        <begin position="9"/>
        <end position="87"/>
    </location>
</feature>
<evidence type="ECO:0000256" key="4">
    <source>
        <dbReference type="PROSITE-ProRule" id="PRU00433"/>
    </source>
</evidence>
<evidence type="ECO:0000256" key="3">
    <source>
        <dbReference type="ARBA" id="ARBA00023004"/>
    </source>
</evidence>
<name>A0A098LF10_9BACT</name>
<evidence type="ECO:0000256" key="1">
    <source>
        <dbReference type="ARBA" id="ARBA00022617"/>
    </source>
</evidence>
<dbReference type="Gene3D" id="1.10.760.10">
    <property type="entry name" value="Cytochrome c-like domain"/>
    <property type="match status" value="1"/>
</dbReference>
<keyword evidence="3 4" id="KW-0408">Iron</keyword>
<dbReference type="Pfam" id="PF13442">
    <property type="entry name" value="Cytochrome_CBB3"/>
    <property type="match status" value="1"/>
</dbReference>
<sequence>MAKSMVKNEEIKKGEIVFMNNCQKCHPGGEAGVGPSLNNLAIPGVTKRFRVRSKAFLFGLGRMPSFKKNEISKEEMDYLIVYMKALRNHDESKN</sequence>
<evidence type="ECO:0000313" key="7">
    <source>
        <dbReference type="Proteomes" id="UP000030185"/>
    </source>
</evidence>
<gene>
    <name evidence="6" type="ORF">MYP_2759</name>
</gene>
<comment type="caution">
    <text evidence="6">The sequence shown here is derived from an EMBL/GenBank/DDBJ whole genome shotgun (WGS) entry which is preliminary data.</text>
</comment>
<dbReference type="InterPro" id="IPR036909">
    <property type="entry name" value="Cyt_c-like_dom_sf"/>
</dbReference>
<organism evidence="6 7">
    <name type="scientific">Sporocytophaga myxococcoides</name>
    <dbReference type="NCBI Taxonomy" id="153721"/>
    <lineage>
        <taxon>Bacteria</taxon>
        <taxon>Pseudomonadati</taxon>
        <taxon>Bacteroidota</taxon>
        <taxon>Cytophagia</taxon>
        <taxon>Cytophagales</taxon>
        <taxon>Cytophagaceae</taxon>
        <taxon>Sporocytophaga</taxon>
    </lineage>
</organism>
<keyword evidence="2 4" id="KW-0479">Metal-binding</keyword>
<dbReference type="STRING" id="153721.MYP_2759"/>
<protein>
    <submittedName>
        <fullName evidence="6">Cytochrome c, mono-and diheme variants family</fullName>
    </submittedName>
</protein>
<dbReference type="EMBL" id="BBLT01000005">
    <property type="protein sequence ID" value="GAL85530.1"/>
    <property type="molecule type" value="Genomic_DNA"/>
</dbReference>
<keyword evidence="7" id="KW-1185">Reference proteome</keyword>
<dbReference type="SUPFAM" id="SSF46626">
    <property type="entry name" value="Cytochrome c"/>
    <property type="match status" value="1"/>
</dbReference>
<dbReference type="GO" id="GO:0046872">
    <property type="term" value="F:metal ion binding"/>
    <property type="evidence" value="ECO:0007669"/>
    <property type="project" value="UniProtKB-KW"/>
</dbReference>
<proteinExistence type="predicted"/>
<evidence type="ECO:0000256" key="2">
    <source>
        <dbReference type="ARBA" id="ARBA00022723"/>
    </source>
</evidence>
<dbReference type="PROSITE" id="PS51007">
    <property type="entry name" value="CYTC"/>
    <property type="match status" value="1"/>
</dbReference>
<dbReference type="InterPro" id="IPR009056">
    <property type="entry name" value="Cyt_c-like_dom"/>
</dbReference>
<evidence type="ECO:0000313" key="6">
    <source>
        <dbReference type="EMBL" id="GAL85530.1"/>
    </source>
</evidence>
<dbReference type="GO" id="GO:0009055">
    <property type="term" value="F:electron transfer activity"/>
    <property type="evidence" value="ECO:0007669"/>
    <property type="project" value="InterPro"/>
</dbReference>
<dbReference type="eggNOG" id="COG2010">
    <property type="taxonomic scope" value="Bacteria"/>
</dbReference>
<dbReference type="AlphaFoldDB" id="A0A098LF10"/>